<dbReference type="SUPFAM" id="SSF48065">
    <property type="entry name" value="DBL homology domain (DH-domain)"/>
    <property type="match status" value="1"/>
</dbReference>
<feature type="compositionally biased region" description="Pro residues" evidence="3">
    <location>
        <begin position="902"/>
        <end position="924"/>
    </location>
</feature>
<evidence type="ECO:0000313" key="5">
    <source>
        <dbReference type="EMBL" id="KAJ4458764.1"/>
    </source>
</evidence>
<evidence type="ECO:0000256" key="3">
    <source>
        <dbReference type="SAM" id="MobiDB-lite"/>
    </source>
</evidence>
<dbReference type="InterPro" id="IPR015915">
    <property type="entry name" value="Kelch-typ_b-propeller"/>
</dbReference>
<dbReference type="Gene3D" id="2.120.10.80">
    <property type="entry name" value="Kelch-type beta propeller"/>
    <property type="match status" value="2"/>
</dbReference>
<dbReference type="Pfam" id="PF24681">
    <property type="entry name" value="Kelch_KLHDC2_KLHL20_DRC7"/>
    <property type="match status" value="1"/>
</dbReference>
<feature type="compositionally biased region" description="Pro residues" evidence="3">
    <location>
        <begin position="1175"/>
        <end position="1191"/>
    </location>
</feature>
<dbReference type="Pfam" id="PF00621">
    <property type="entry name" value="RhoGEF"/>
    <property type="match status" value="1"/>
</dbReference>
<dbReference type="InterPro" id="IPR011043">
    <property type="entry name" value="Gal_Oxase/kelch_b-propeller"/>
</dbReference>
<feature type="compositionally biased region" description="Low complexity" evidence="3">
    <location>
        <begin position="1140"/>
        <end position="1174"/>
    </location>
</feature>
<feature type="region of interest" description="Disordered" evidence="3">
    <location>
        <begin position="833"/>
        <end position="1258"/>
    </location>
</feature>
<dbReference type="EMBL" id="JAPMOS010000025">
    <property type="protein sequence ID" value="KAJ4458764.1"/>
    <property type="molecule type" value="Genomic_DNA"/>
</dbReference>
<comment type="caution">
    <text evidence="5">The sequence shown here is derived from an EMBL/GenBank/DDBJ whole genome shotgun (WGS) entry which is preliminary data.</text>
</comment>
<evidence type="ECO:0000313" key="6">
    <source>
        <dbReference type="Proteomes" id="UP001141327"/>
    </source>
</evidence>
<feature type="compositionally biased region" description="Low complexity" evidence="3">
    <location>
        <begin position="983"/>
        <end position="1008"/>
    </location>
</feature>
<feature type="compositionally biased region" description="Low complexity" evidence="3">
    <location>
        <begin position="766"/>
        <end position="800"/>
    </location>
</feature>
<dbReference type="PANTHER" id="PTHR46093:SF18">
    <property type="entry name" value="FIBRONECTIN TYPE-III DOMAIN-CONTAINING PROTEIN"/>
    <property type="match status" value="1"/>
</dbReference>
<feature type="compositionally biased region" description="Low complexity" evidence="3">
    <location>
        <begin position="1214"/>
        <end position="1227"/>
    </location>
</feature>
<dbReference type="Proteomes" id="UP001141327">
    <property type="component" value="Unassembled WGS sequence"/>
</dbReference>
<dbReference type="InterPro" id="IPR035899">
    <property type="entry name" value="DBL_dom_sf"/>
</dbReference>
<keyword evidence="2" id="KW-0677">Repeat</keyword>
<evidence type="ECO:0000256" key="1">
    <source>
        <dbReference type="ARBA" id="ARBA00022441"/>
    </source>
</evidence>
<evidence type="ECO:0000256" key="2">
    <source>
        <dbReference type="ARBA" id="ARBA00022737"/>
    </source>
</evidence>
<gene>
    <name evidence="5" type="ORF">PAPYR_5270</name>
</gene>
<feature type="compositionally biased region" description="Low complexity" evidence="3">
    <location>
        <begin position="883"/>
        <end position="898"/>
    </location>
</feature>
<proteinExistence type="predicted"/>
<dbReference type="Gene3D" id="1.20.900.10">
    <property type="entry name" value="Dbl homology (DH) domain"/>
    <property type="match status" value="1"/>
</dbReference>
<feature type="compositionally biased region" description="Pro residues" evidence="3">
    <location>
        <begin position="1228"/>
        <end position="1239"/>
    </location>
</feature>
<protein>
    <recommendedName>
        <fullName evidence="4">DH domain-containing protein</fullName>
    </recommendedName>
</protein>
<evidence type="ECO:0000259" key="4">
    <source>
        <dbReference type="PROSITE" id="PS50010"/>
    </source>
</evidence>
<accession>A0ABQ8UN58</accession>
<name>A0ABQ8UN58_9EUKA</name>
<feature type="region of interest" description="Disordered" evidence="3">
    <location>
        <begin position="742"/>
        <end position="803"/>
    </location>
</feature>
<keyword evidence="1" id="KW-0880">Kelch repeat</keyword>
<organism evidence="5 6">
    <name type="scientific">Paratrimastix pyriformis</name>
    <dbReference type="NCBI Taxonomy" id="342808"/>
    <lineage>
        <taxon>Eukaryota</taxon>
        <taxon>Metamonada</taxon>
        <taxon>Preaxostyla</taxon>
        <taxon>Paratrimastigidae</taxon>
        <taxon>Paratrimastix</taxon>
    </lineage>
</organism>
<feature type="compositionally biased region" description="Acidic residues" evidence="3">
    <location>
        <begin position="743"/>
        <end position="754"/>
    </location>
</feature>
<reference evidence="5" key="1">
    <citation type="journal article" date="2022" name="bioRxiv">
        <title>Genomics of Preaxostyla Flagellates Illuminates Evolutionary Transitions and the Path Towards Mitochondrial Loss.</title>
        <authorList>
            <person name="Novak L.V.F."/>
            <person name="Treitli S.C."/>
            <person name="Pyrih J."/>
            <person name="Halakuc P."/>
            <person name="Pipaliya S.V."/>
            <person name="Vacek V."/>
            <person name="Brzon O."/>
            <person name="Soukal P."/>
            <person name="Eme L."/>
            <person name="Dacks J.B."/>
            <person name="Karnkowska A."/>
            <person name="Elias M."/>
            <person name="Hampl V."/>
        </authorList>
    </citation>
    <scope>NUCLEOTIDE SEQUENCE</scope>
    <source>
        <strain evidence="5">RCP-MX</strain>
    </source>
</reference>
<dbReference type="PROSITE" id="PS50010">
    <property type="entry name" value="DH_2"/>
    <property type="match status" value="1"/>
</dbReference>
<dbReference type="SUPFAM" id="SSF117281">
    <property type="entry name" value="Kelch motif"/>
    <property type="match status" value="1"/>
</dbReference>
<keyword evidence="6" id="KW-1185">Reference proteome</keyword>
<dbReference type="PANTHER" id="PTHR46093">
    <property type="entry name" value="ACYL-COA-BINDING DOMAIN-CONTAINING PROTEIN 5"/>
    <property type="match status" value="1"/>
</dbReference>
<dbReference type="InterPro" id="IPR000219">
    <property type="entry name" value="DH_dom"/>
</dbReference>
<feature type="compositionally biased region" description="Low complexity" evidence="3">
    <location>
        <begin position="1017"/>
        <end position="1027"/>
    </location>
</feature>
<feature type="compositionally biased region" description="Low complexity" evidence="3">
    <location>
        <begin position="1049"/>
        <end position="1066"/>
    </location>
</feature>
<dbReference type="SUPFAM" id="SSF50965">
    <property type="entry name" value="Galactose oxidase, central domain"/>
    <property type="match status" value="1"/>
</dbReference>
<sequence>MLHQMLCSEFDAAFSQMKPIAGVFLNMGPQFKTYSNYTESYAAVEALCAELQKSSYIPEKWLRGQLDLARNSLLQGDLQSFIMAPIQRIMRYPLLLEALQKRCSPVLDADATLVNRALAQMQQMAVRADARKADAVAQTRWTQLLSQFPEKERLRLDAPHRRFIRDQRLTLRLTVKAAESAQAAPGAPIDAVMVLCQDILILAQARRSQLPLLPDGVIEFSNETQVVASGLPDSADFVLAVTGRPVPFAVVTCPSPEVRDEWVNLISATSTEQQARERLFQGKLVWESPQAVRNPDVAGPRAWHSATVLENRMWVYGGRNQAEVMNTLAVMDATTQSWAKVQPPHGHEAPPALMMHASALAGTTWYFFGGTDDLAGQGCLGDLWAMQLPSGRIARVTPSPQSPRPPARVQASLVYYPTRHQLVLYGGRGDEGLLGDAWAYDIASATWMDMSPDGPHQPLPRCMHTATLLGRHMVVMGGFLGPAAPGMQCFSASLDACHFWMLDLEQGDWVSTVSGLTPNQPAVPASPTSAFGRLRATAQRLPMTDPALVALKLSPGVHQLFGHSASNVCGHLFLFGGGEGPEKKPAASASPTVATGPAVTNTLRILDSSNFQYHDAGTVILKAPVPTQGHTAVLVGSRLFVYGGVDYLNLCVSTCTPLDCIALVAPMLGRLSSDVRPSLRTLAPSTVSSIALGNAPPAAAMVAPRAGGASEAAAGSGAAKGEELPYILQLAEYRLLALQQGPGDEELEEGDEEAAPVSGPRDGSVPPASAASGAAAASAGGATGAPGNRASGGSHRSSGGLAETEQDLIDHQRRMRQWRRMLTARLTGFRHQVAPAPPEPVLHEPAPGLPARAPTSVGGGPRLAPGPDPGPAPLSHRHRQHGHPAQAAPAAPAPSAHEAPPPRHPTPPPPPPTRVVPTPSPPPRSTQDGPASPALEPRRSQSAAPPPPPRLSGRAWPSSPMSRPARQPRGRPEHCPPAALRHPAPSGPSSGPSSSISTAAAKTLTRPLPALPPRPTPRAQQQLQPPAEGTPPPVVTQEAPAVMHHHTHPATLPLSLSTLPRPGLPAEGPPDPPMGGPGHHLSAAATMTLPRHRHEGPPLPRSFQTQLLAQLTRPASPGGAPQPPPRGVPLALPGTPPSPMSTLSTATTATTATSSTEGSSYTTCSSSDTASSESPPVPPRARFAAPPPPARDPATAFGVTLRRSQAAELRARFEQQQQQQQQLQPGAPQAPRPGPPSSPPTQRQRRRRGCREVRPLPPYPLPPAIPAISIPAIPSQVWVGLICSAIV</sequence>
<feature type="domain" description="DH" evidence="4">
    <location>
        <begin position="1"/>
        <end position="131"/>
    </location>
</feature>